<dbReference type="KEGG" id="micc:AUP74_01024"/>
<keyword evidence="5 7" id="KW-1133">Transmembrane helix</keyword>
<dbReference type="STRING" id="1769779.AUP74_01024"/>
<dbReference type="EMBL" id="CP014143">
    <property type="protein sequence ID" value="AOS96489.1"/>
    <property type="molecule type" value="Genomic_DNA"/>
</dbReference>
<organism evidence="9 10">
    <name type="scientific">Microbulbifer aggregans</name>
    <dbReference type="NCBI Taxonomy" id="1769779"/>
    <lineage>
        <taxon>Bacteria</taxon>
        <taxon>Pseudomonadati</taxon>
        <taxon>Pseudomonadota</taxon>
        <taxon>Gammaproteobacteria</taxon>
        <taxon>Cellvibrionales</taxon>
        <taxon>Microbulbiferaceae</taxon>
        <taxon>Microbulbifer</taxon>
    </lineage>
</organism>
<dbReference type="InterPro" id="IPR017475">
    <property type="entry name" value="EPS_sugar_tfrase"/>
</dbReference>
<comment type="similarity">
    <text evidence="2">Belongs to the bacterial sugar transferase family.</text>
</comment>
<evidence type="ECO:0000256" key="5">
    <source>
        <dbReference type="ARBA" id="ARBA00022989"/>
    </source>
</evidence>
<proteinExistence type="inferred from homology"/>
<comment type="subcellular location">
    <subcellularLocation>
        <location evidence="1">Membrane</location>
        <topology evidence="1">Multi-pass membrane protein</topology>
    </subcellularLocation>
</comment>
<feature type="domain" description="Bacterial sugar transferase" evidence="8">
    <location>
        <begin position="281"/>
        <end position="464"/>
    </location>
</feature>
<dbReference type="InterPro" id="IPR017473">
    <property type="entry name" value="Undecaprenyl-P_gluc_Ptfrase"/>
</dbReference>
<dbReference type="NCBIfam" id="TIGR03023">
    <property type="entry name" value="WcaJ_sugtrans"/>
    <property type="match status" value="1"/>
</dbReference>
<feature type="transmembrane region" description="Helical" evidence="7">
    <location>
        <begin position="15"/>
        <end position="36"/>
    </location>
</feature>
<evidence type="ECO:0000256" key="4">
    <source>
        <dbReference type="ARBA" id="ARBA00022692"/>
    </source>
</evidence>
<dbReference type="InterPro" id="IPR003362">
    <property type="entry name" value="Bact_transf"/>
</dbReference>
<evidence type="ECO:0000256" key="1">
    <source>
        <dbReference type="ARBA" id="ARBA00004141"/>
    </source>
</evidence>
<dbReference type="InterPro" id="IPR036291">
    <property type="entry name" value="NAD(P)-bd_dom_sf"/>
</dbReference>
<feature type="transmembrane region" description="Helical" evidence="7">
    <location>
        <begin position="104"/>
        <end position="126"/>
    </location>
</feature>
<dbReference type="GO" id="GO:0089702">
    <property type="term" value="F:undecaprenyl-phosphate glucose phosphotransferase activity"/>
    <property type="evidence" value="ECO:0007669"/>
    <property type="project" value="UniProtKB-EC"/>
</dbReference>
<dbReference type="OrthoDB" id="9808602at2"/>
<dbReference type="NCBIfam" id="TIGR03025">
    <property type="entry name" value="EPS_sugtrans"/>
    <property type="match status" value="1"/>
</dbReference>
<dbReference type="GO" id="GO:0016020">
    <property type="term" value="C:membrane"/>
    <property type="evidence" value="ECO:0007669"/>
    <property type="project" value="UniProtKB-SubCell"/>
</dbReference>
<name>A0A1C9W5P7_9GAMM</name>
<feature type="transmembrane region" description="Helical" evidence="7">
    <location>
        <begin position="42"/>
        <end position="61"/>
    </location>
</feature>
<feature type="transmembrane region" description="Helical" evidence="7">
    <location>
        <begin position="286"/>
        <end position="307"/>
    </location>
</feature>
<protein>
    <submittedName>
        <fullName evidence="9">UDP-glucose:undecaprenyl-phosphate glucose-1-phosphate transferase</fullName>
        <ecNumber evidence="9">2.7.8.31</ecNumber>
    </submittedName>
</protein>
<evidence type="ECO:0000313" key="10">
    <source>
        <dbReference type="Proteomes" id="UP000095672"/>
    </source>
</evidence>
<gene>
    <name evidence="9" type="primary">wcaJ_1</name>
    <name evidence="9" type="ORF">AUP74_01024</name>
</gene>
<dbReference type="Pfam" id="PF13727">
    <property type="entry name" value="CoA_binding_3"/>
    <property type="match status" value="1"/>
</dbReference>
<dbReference type="Pfam" id="PF02397">
    <property type="entry name" value="Bac_transf"/>
    <property type="match status" value="1"/>
</dbReference>
<dbReference type="AlphaFoldDB" id="A0A1C9W5P7"/>
<dbReference type="SUPFAM" id="SSF51735">
    <property type="entry name" value="NAD(P)-binding Rossmann-fold domains"/>
    <property type="match status" value="1"/>
</dbReference>
<keyword evidence="4 7" id="KW-0812">Transmembrane</keyword>
<dbReference type="PANTHER" id="PTHR30576">
    <property type="entry name" value="COLANIC BIOSYNTHESIS UDP-GLUCOSE LIPID CARRIER TRANSFERASE"/>
    <property type="match status" value="1"/>
</dbReference>
<evidence type="ECO:0000256" key="2">
    <source>
        <dbReference type="ARBA" id="ARBA00006464"/>
    </source>
</evidence>
<sequence>MQQGWIRSHQSDLAAVYRLIDGVLILAVLGICLAVAGEPISGNWAAAGLLAVMAFVVMAEPAELYRSWRIDSFRAMLTTTALAWVSVCVLLLLVGYFSRLGHEYSRLVVGSWFLATLVLLGSWRFAMRRVLQYLRVHDRNTRSAAILGITPTGLQLARDLEQHPELGLRLQGFYRIPGIASVETSLAGAASLMTGPAGDLEDALAAARSGELDLVYIALPISEAKRIDELLAAFGDTTATVHLLPDIFGANLLQSRWHRIGSSAVLSIYDTPIQGINGWLKRLEDVIIASLALVMLSPLMLLIAIGVKLSSKGPIIFRQRRYGFCGNTIEVWKFRSMTTQENGAEVVQATRNDPRVTRFGAFLRRTSLDELPQFINVLRGEMSIVGPRPHAVAHNEQYRSLVSGYMLRHKVKPGITGWAQVNGWRGETDTLEKMSKRVEYDLDYIRRWSLFFDCYIVLMTVFKGFTSKNAY</sequence>
<dbReference type="PANTHER" id="PTHR30576:SF21">
    <property type="entry name" value="UDP-GLUCOSE:UNDECAPRENYL-PHOSPHATE GLUCOSE-1-PHOSPHATE TRANSFERASE"/>
    <property type="match status" value="1"/>
</dbReference>
<dbReference type="Gene3D" id="3.40.50.720">
    <property type="entry name" value="NAD(P)-binding Rossmann-like Domain"/>
    <property type="match status" value="1"/>
</dbReference>
<dbReference type="PATRIC" id="fig|1769779.3.peg.1043"/>
<dbReference type="EC" id="2.7.8.31" evidence="9"/>
<feature type="transmembrane region" description="Helical" evidence="7">
    <location>
        <begin position="73"/>
        <end position="98"/>
    </location>
</feature>
<dbReference type="Proteomes" id="UP000095672">
    <property type="component" value="Chromosome"/>
</dbReference>
<keyword evidence="3 9" id="KW-0808">Transferase</keyword>
<evidence type="ECO:0000313" key="9">
    <source>
        <dbReference type="EMBL" id="AOS96489.1"/>
    </source>
</evidence>
<dbReference type="GO" id="GO:0009242">
    <property type="term" value="P:colanic acid biosynthetic process"/>
    <property type="evidence" value="ECO:0007669"/>
    <property type="project" value="TreeGrafter"/>
</dbReference>
<keyword evidence="6 7" id="KW-0472">Membrane</keyword>
<evidence type="ECO:0000256" key="7">
    <source>
        <dbReference type="SAM" id="Phobius"/>
    </source>
</evidence>
<evidence type="ECO:0000259" key="8">
    <source>
        <dbReference type="Pfam" id="PF02397"/>
    </source>
</evidence>
<reference evidence="10" key="1">
    <citation type="submission" date="2016-01" db="EMBL/GenBank/DDBJ databases">
        <title>Complete genome sequence of Microbulbifer sp. CCB-MM1, a halophile isolated from Matang Mangrove Forest, Perak.</title>
        <authorList>
            <person name="Moh T.H."/>
            <person name="Dinesh B."/>
            <person name="Lau N.-S."/>
            <person name="Go F."/>
            <person name="Alexander Chong S.-C."/>
        </authorList>
    </citation>
    <scope>NUCLEOTIDE SEQUENCE [LARGE SCALE GENOMIC DNA]</scope>
    <source>
        <strain evidence="10">CCB-MM1</strain>
    </source>
</reference>
<keyword evidence="10" id="KW-1185">Reference proteome</keyword>
<evidence type="ECO:0000256" key="6">
    <source>
        <dbReference type="ARBA" id="ARBA00023136"/>
    </source>
</evidence>
<evidence type="ECO:0000256" key="3">
    <source>
        <dbReference type="ARBA" id="ARBA00022679"/>
    </source>
</evidence>
<accession>A0A1C9W5P7</accession>